<evidence type="ECO:0000313" key="3">
    <source>
        <dbReference type="EMBL" id="MBW4359326.1"/>
    </source>
</evidence>
<feature type="domain" description="Tail specific protease" evidence="2">
    <location>
        <begin position="318"/>
        <end position="526"/>
    </location>
</feature>
<dbReference type="Proteomes" id="UP000812031">
    <property type="component" value="Unassembled WGS sequence"/>
</dbReference>
<dbReference type="PANTHER" id="PTHR32060:SF22">
    <property type="entry name" value="CARBOXYL-TERMINAL-PROCESSING PEPTIDASE 3, CHLOROPLASTIC"/>
    <property type="match status" value="1"/>
</dbReference>
<dbReference type="SMART" id="SM00245">
    <property type="entry name" value="TSPc"/>
    <property type="match status" value="1"/>
</dbReference>
<feature type="chain" id="PRO_5045523179" evidence="1">
    <location>
        <begin position="19"/>
        <end position="551"/>
    </location>
</feature>
<sequence length="551" mass="63017">MKKITLLLFLVLSQTLFAEVKLTENQKLASTCKVWGFLKYYHPQVASGKMDWDKQLFEVLPKIERANTKEEFSLVLEKWIDGLGEVPVNKPLALDPTTDFFVKNLNLDWTKKNKLFSKNLSQKLEFITENRFQGKNYYVNLDGGSVPLQFTNEVVYPDFPWTDKNLRILALFRFWNYVEYFFPYKYVMDQNWDEALVEILSPIYAPDSEKDFLLAMRELSIKLNDTHAATFNMKMLEYLGGEKYIAAGAKIIDKKAIITSLANDSLAKIDDIKIGDIVTKINGKTVAETLEYLGKYMEGSNKSAALPASGWVMFNGNTDDLEIEFIRDNTIAVKKIHRYSNKDIKRSPPKITPKWKLLENNIGYVDMSKVETEDVKSMMEELKNTQAIIFDDRRRPMYTNFLINDYLNPEPKEIARNLFQDLSFPGRYIWRKDMQTCGKINSDYYKGKVIVLVGAGTFSHGEHTAMAFQTAPNTTIIGSQTAGADGPNYYFSIIKGYDSSFTSGGIFYPNKKETQRIGIIPDIEIKPTIGGIQQGKDEVLDRAVLFAKGEK</sequence>
<evidence type="ECO:0000259" key="2">
    <source>
        <dbReference type="SMART" id="SM00245"/>
    </source>
</evidence>
<feature type="signal peptide" evidence="1">
    <location>
        <begin position="1"/>
        <end position="18"/>
    </location>
</feature>
<evidence type="ECO:0000313" key="4">
    <source>
        <dbReference type="Proteomes" id="UP000812031"/>
    </source>
</evidence>
<proteinExistence type="predicted"/>
<accession>A0ABS6XSV8</accession>
<reference evidence="3 4" key="1">
    <citation type="submission" date="2021-07" db="EMBL/GenBank/DDBJ databases">
        <title>Flavobacterium sp. nov. isolated from sediment on the Taihu Lake.</title>
        <authorList>
            <person name="Qu J.-H."/>
        </authorList>
    </citation>
    <scope>NUCLEOTIDE SEQUENCE [LARGE SCALE GENOMIC DNA]</scope>
    <source>
        <strain evidence="3 4">NAS39</strain>
    </source>
</reference>
<keyword evidence="1" id="KW-0732">Signal</keyword>
<dbReference type="EMBL" id="JAHWYN010000002">
    <property type="protein sequence ID" value="MBW4359326.1"/>
    <property type="molecule type" value="Genomic_DNA"/>
</dbReference>
<protein>
    <submittedName>
        <fullName evidence="3">Peptidase S41</fullName>
    </submittedName>
</protein>
<dbReference type="RefSeq" id="WP_219315864.1">
    <property type="nucleotide sequence ID" value="NZ_JAHWYN010000002.1"/>
</dbReference>
<dbReference type="Pfam" id="PF03572">
    <property type="entry name" value="Peptidase_S41"/>
    <property type="match status" value="1"/>
</dbReference>
<organism evidence="3 4">
    <name type="scientific">Flavobacterium taihuense</name>
    <dbReference type="NCBI Taxonomy" id="2857508"/>
    <lineage>
        <taxon>Bacteria</taxon>
        <taxon>Pseudomonadati</taxon>
        <taxon>Bacteroidota</taxon>
        <taxon>Flavobacteriia</taxon>
        <taxon>Flavobacteriales</taxon>
        <taxon>Flavobacteriaceae</taxon>
        <taxon>Flavobacterium</taxon>
    </lineage>
</organism>
<comment type="caution">
    <text evidence="3">The sequence shown here is derived from an EMBL/GenBank/DDBJ whole genome shotgun (WGS) entry which is preliminary data.</text>
</comment>
<name>A0ABS6XSV8_9FLAO</name>
<gene>
    <name evidence="3" type="ORF">KZH69_02400</name>
</gene>
<dbReference type="PANTHER" id="PTHR32060">
    <property type="entry name" value="TAIL-SPECIFIC PROTEASE"/>
    <property type="match status" value="1"/>
</dbReference>
<keyword evidence="4" id="KW-1185">Reference proteome</keyword>
<dbReference type="InterPro" id="IPR005151">
    <property type="entry name" value="Tail-specific_protease"/>
</dbReference>
<evidence type="ECO:0000256" key="1">
    <source>
        <dbReference type="SAM" id="SignalP"/>
    </source>
</evidence>